<dbReference type="RefSeq" id="XP_040590520.1">
    <property type="nucleotide sequence ID" value="XM_040734586.1"/>
</dbReference>
<dbReference type="InterPro" id="IPR003598">
    <property type="entry name" value="Ig_sub2"/>
</dbReference>
<dbReference type="Pfam" id="PF07679">
    <property type="entry name" value="I-set"/>
    <property type="match status" value="1"/>
</dbReference>
<organism evidence="5 6">
    <name type="scientific">Mesocricetus auratus</name>
    <name type="common">Golden hamster</name>
    <dbReference type="NCBI Taxonomy" id="10036"/>
    <lineage>
        <taxon>Eukaryota</taxon>
        <taxon>Metazoa</taxon>
        <taxon>Chordata</taxon>
        <taxon>Craniata</taxon>
        <taxon>Vertebrata</taxon>
        <taxon>Euteleostomi</taxon>
        <taxon>Mammalia</taxon>
        <taxon>Eutheria</taxon>
        <taxon>Euarchontoglires</taxon>
        <taxon>Glires</taxon>
        <taxon>Rodentia</taxon>
        <taxon>Myomorpha</taxon>
        <taxon>Muroidea</taxon>
        <taxon>Cricetidae</taxon>
        <taxon>Cricetinae</taxon>
        <taxon>Mesocricetus</taxon>
    </lineage>
</organism>
<dbReference type="InterPro" id="IPR003599">
    <property type="entry name" value="Ig_sub"/>
</dbReference>
<dbReference type="SMART" id="SM00408">
    <property type="entry name" value="IGc2"/>
    <property type="match status" value="2"/>
</dbReference>
<dbReference type="InterPro" id="IPR036179">
    <property type="entry name" value="Ig-like_dom_sf"/>
</dbReference>
<evidence type="ECO:0000313" key="6">
    <source>
        <dbReference type="RefSeq" id="XP_040590520.1"/>
    </source>
</evidence>
<evidence type="ECO:0000256" key="3">
    <source>
        <dbReference type="ARBA" id="ARBA00023319"/>
    </source>
</evidence>
<reference evidence="6" key="1">
    <citation type="submission" date="2025-08" db="UniProtKB">
        <authorList>
            <consortium name="RefSeq"/>
        </authorList>
    </citation>
    <scope>IDENTIFICATION</scope>
    <source>
        <tissue evidence="6">Liver</tissue>
    </source>
</reference>
<accession>A0ABM2WQQ7</accession>
<dbReference type="SUPFAM" id="SSF48726">
    <property type="entry name" value="Immunoglobulin"/>
    <property type="match status" value="4"/>
</dbReference>
<evidence type="ECO:0000256" key="2">
    <source>
        <dbReference type="ARBA" id="ARBA00023180"/>
    </source>
</evidence>
<dbReference type="Pfam" id="PF13927">
    <property type="entry name" value="Ig_3"/>
    <property type="match status" value="1"/>
</dbReference>
<dbReference type="GeneID" id="121135554"/>
<dbReference type="InterPro" id="IPR050831">
    <property type="entry name" value="CEA_cell_adhesion"/>
</dbReference>
<feature type="domain" description="Ig-like" evidence="4">
    <location>
        <begin position="235"/>
        <end position="315"/>
    </location>
</feature>
<proteinExistence type="predicted"/>
<evidence type="ECO:0000313" key="5">
    <source>
        <dbReference type="Proteomes" id="UP000886700"/>
    </source>
</evidence>
<dbReference type="PANTHER" id="PTHR44427:SF1">
    <property type="entry name" value="CARCINOEMBRYONIC ANTIGEN-RELATED CELL ADHESION MOLECULE 1"/>
    <property type="match status" value="1"/>
</dbReference>
<dbReference type="InterPro" id="IPR013098">
    <property type="entry name" value="Ig_I-set"/>
</dbReference>
<sequence length="419" mass="46787">MQLLSAPPPTGNTLWQGFLLTASVLTFWSPSPTMGLFIEQVPPAVLEDGIVFLHLRDKPPNIVTYNWYRSENYSDSGLVCGYTDNTHKQGGANTGREKMYSNGTLRMQGMGRNYSGPYHALLVDNLQKRFTTKTNLVIYPQVKSLNCTSNGTIAVEYQTTIEFKCEPQYSLTKYIWKLNGRSITADSDAILSANFTILTLPKVKRHSCGTYFCEAKNPASSLKSQALSLEVIYGPDVPILFPKDSSFPEGSNIRISCVSVSHPKANYSWTFNGKPRIDSKVLSINNATKIHNGIYACTAFNPANNLTNSTAKQLTIYEPLAKPQLIVANLTYKEEDDMNMTCLGKEEGTQVTWLYNGKPMKIARSAKISMLQSNRLIVIHSLQKEDAGTYQCEIRNELTYSQSDPFHLNVLGSRVKRKT</sequence>
<dbReference type="SMART" id="SM00409">
    <property type="entry name" value="IG"/>
    <property type="match status" value="3"/>
</dbReference>
<feature type="domain" description="Ig-like" evidence="4">
    <location>
        <begin position="323"/>
        <end position="409"/>
    </location>
</feature>
<keyword evidence="3" id="KW-0393">Immunoglobulin domain</keyword>
<keyword evidence="1" id="KW-0732">Signal</keyword>
<feature type="domain" description="Ig-like" evidence="4">
    <location>
        <begin position="117"/>
        <end position="230"/>
    </location>
</feature>
<evidence type="ECO:0000256" key="1">
    <source>
        <dbReference type="ARBA" id="ARBA00022729"/>
    </source>
</evidence>
<name>A0ABM2WQQ7_MESAU</name>
<protein>
    <submittedName>
        <fullName evidence="6">Carcinoembryonic antigen-related cell adhesion molecule 1-like isoform X2</fullName>
    </submittedName>
</protein>
<dbReference type="PROSITE" id="PS50835">
    <property type="entry name" value="IG_LIKE"/>
    <property type="match status" value="3"/>
</dbReference>
<dbReference type="Gene3D" id="2.60.40.10">
    <property type="entry name" value="Immunoglobulins"/>
    <property type="match status" value="4"/>
</dbReference>
<gene>
    <name evidence="6" type="primary">LOC121135554</name>
</gene>
<keyword evidence="2" id="KW-0325">Glycoprotein</keyword>
<dbReference type="Proteomes" id="UP000886700">
    <property type="component" value="Unplaced"/>
</dbReference>
<dbReference type="InterPro" id="IPR007110">
    <property type="entry name" value="Ig-like_dom"/>
</dbReference>
<keyword evidence="5" id="KW-1185">Reference proteome</keyword>
<evidence type="ECO:0000259" key="4">
    <source>
        <dbReference type="PROSITE" id="PS50835"/>
    </source>
</evidence>
<dbReference type="InterPro" id="IPR013783">
    <property type="entry name" value="Ig-like_fold"/>
</dbReference>
<dbReference type="PANTHER" id="PTHR44427">
    <property type="entry name" value="CARCINOEMBRYONIC ANTIGEN-RELATED CELL ADHESION MOLECULE 19"/>
    <property type="match status" value="1"/>
</dbReference>